<evidence type="ECO:0000313" key="8">
    <source>
        <dbReference type="Proteomes" id="UP000440578"/>
    </source>
</evidence>
<dbReference type="Gene3D" id="1.20.140.150">
    <property type="match status" value="1"/>
</dbReference>
<feature type="transmembrane region" description="Helical" evidence="6">
    <location>
        <begin position="174"/>
        <end position="193"/>
    </location>
</feature>
<evidence type="ECO:0000256" key="3">
    <source>
        <dbReference type="ARBA" id="ARBA00022989"/>
    </source>
</evidence>
<keyword evidence="4 6" id="KW-0472">Membrane</keyword>
<dbReference type="AlphaFoldDB" id="A0A6A4VXY1"/>
<evidence type="ECO:0000256" key="4">
    <source>
        <dbReference type="ARBA" id="ARBA00023136"/>
    </source>
</evidence>
<dbReference type="PANTHER" id="PTHR10671">
    <property type="entry name" value="EPITHELIAL MEMBRANE PROTEIN-RELATED"/>
    <property type="match status" value="1"/>
</dbReference>
<feature type="compositionally biased region" description="Acidic residues" evidence="5">
    <location>
        <begin position="287"/>
        <end position="303"/>
    </location>
</feature>
<evidence type="ECO:0000256" key="5">
    <source>
        <dbReference type="SAM" id="MobiDB-lite"/>
    </source>
</evidence>
<dbReference type="EMBL" id="VIIS01001559">
    <property type="protein sequence ID" value="KAF0296444.1"/>
    <property type="molecule type" value="Genomic_DNA"/>
</dbReference>
<comment type="caution">
    <text evidence="7">The sequence shown here is derived from an EMBL/GenBank/DDBJ whole genome shotgun (WGS) entry which is preliminary data.</text>
</comment>
<evidence type="ECO:0000256" key="2">
    <source>
        <dbReference type="ARBA" id="ARBA00022692"/>
    </source>
</evidence>
<feature type="transmembrane region" description="Helical" evidence="6">
    <location>
        <begin position="25"/>
        <end position="50"/>
    </location>
</feature>
<dbReference type="OrthoDB" id="5917530at2759"/>
<feature type="transmembrane region" description="Helical" evidence="6">
    <location>
        <begin position="245"/>
        <end position="270"/>
    </location>
</feature>
<dbReference type="GO" id="GO:0005886">
    <property type="term" value="C:plasma membrane"/>
    <property type="evidence" value="ECO:0007669"/>
    <property type="project" value="TreeGrafter"/>
</dbReference>
<sequence length="303" mass="33513">MSMRHGGARLDSKQAAKVAVFERRLLMYCTISVVVGLLLWVISISTEYWFTVDCPNGAFINRTGIPGLDPGYLTYSYSGLWRTCKTIYHNGTVPVRASAGSATVPLLSPEVNGTEPEVNGTQPEVNGTEVLGTPLALITGQTTSACAYMRIKFLKVIDNDHPLNVVIAYRRTCLAFSVISIMLAGMAIFFSIYTFRVRRYTFKRVAACLHFMVAAVQLVVIEVKVTSLQYQNLNVESVIPDGCTWHYSAGFVLGWLCFIISLFAGVIFLYTSGKKKKRPEGNASEGAQEDEDDFDDEPQIMGR</sequence>
<name>A0A6A4VXY1_AMPAM</name>
<comment type="subcellular location">
    <subcellularLocation>
        <location evidence="1">Membrane</location>
        <topology evidence="1">Multi-pass membrane protein</topology>
    </subcellularLocation>
</comment>
<organism evidence="7 8">
    <name type="scientific">Amphibalanus amphitrite</name>
    <name type="common">Striped barnacle</name>
    <name type="synonym">Balanus amphitrite</name>
    <dbReference type="NCBI Taxonomy" id="1232801"/>
    <lineage>
        <taxon>Eukaryota</taxon>
        <taxon>Metazoa</taxon>
        <taxon>Ecdysozoa</taxon>
        <taxon>Arthropoda</taxon>
        <taxon>Crustacea</taxon>
        <taxon>Multicrustacea</taxon>
        <taxon>Cirripedia</taxon>
        <taxon>Thoracica</taxon>
        <taxon>Thoracicalcarea</taxon>
        <taxon>Balanomorpha</taxon>
        <taxon>Balanoidea</taxon>
        <taxon>Balanidae</taxon>
        <taxon>Amphibalaninae</taxon>
        <taxon>Amphibalanus</taxon>
    </lineage>
</organism>
<protein>
    <submittedName>
        <fullName evidence="7">Uncharacterized protein</fullName>
    </submittedName>
</protein>
<evidence type="ECO:0000313" key="7">
    <source>
        <dbReference type="EMBL" id="KAF0296444.1"/>
    </source>
</evidence>
<dbReference type="Proteomes" id="UP000440578">
    <property type="component" value="Unassembled WGS sequence"/>
</dbReference>
<feature type="region of interest" description="Disordered" evidence="5">
    <location>
        <begin position="274"/>
        <end position="303"/>
    </location>
</feature>
<dbReference type="InterPro" id="IPR050579">
    <property type="entry name" value="PMP-22/EMP/MP20-like"/>
</dbReference>
<proteinExistence type="predicted"/>
<accession>A0A6A4VXY1</accession>
<keyword evidence="2 6" id="KW-0812">Transmembrane</keyword>
<evidence type="ECO:0000256" key="6">
    <source>
        <dbReference type="SAM" id="Phobius"/>
    </source>
</evidence>
<feature type="transmembrane region" description="Helical" evidence="6">
    <location>
        <begin position="205"/>
        <end position="225"/>
    </location>
</feature>
<keyword evidence="8" id="KW-1185">Reference proteome</keyword>
<keyword evidence="3 6" id="KW-1133">Transmembrane helix</keyword>
<reference evidence="7 8" key="1">
    <citation type="submission" date="2019-07" db="EMBL/GenBank/DDBJ databases">
        <title>Draft genome assembly of a fouling barnacle, Amphibalanus amphitrite (Darwin, 1854): The first reference genome for Thecostraca.</title>
        <authorList>
            <person name="Kim W."/>
        </authorList>
    </citation>
    <scope>NUCLEOTIDE SEQUENCE [LARGE SCALE GENOMIC DNA]</scope>
    <source>
        <strain evidence="7">SNU_AA5</strain>
        <tissue evidence="7">Soma without cirri and trophi</tissue>
    </source>
</reference>
<evidence type="ECO:0000256" key="1">
    <source>
        <dbReference type="ARBA" id="ARBA00004141"/>
    </source>
</evidence>
<gene>
    <name evidence="7" type="ORF">FJT64_006109</name>
</gene>
<dbReference type="PANTHER" id="PTHR10671:SF82">
    <property type="entry name" value="GH19567P"/>
    <property type="match status" value="1"/>
</dbReference>